<keyword evidence="3" id="KW-1185">Reference proteome</keyword>
<feature type="transmembrane region" description="Helical" evidence="1">
    <location>
        <begin position="96"/>
        <end position="113"/>
    </location>
</feature>
<reference evidence="2" key="1">
    <citation type="submission" date="2020-05" db="EMBL/GenBank/DDBJ databases">
        <title>Mycena genomes resolve the evolution of fungal bioluminescence.</title>
        <authorList>
            <person name="Tsai I.J."/>
        </authorList>
    </citation>
    <scope>NUCLEOTIDE SEQUENCE</scope>
    <source>
        <strain evidence="2">CCC161011</strain>
    </source>
</reference>
<dbReference type="GO" id="GO:0005794">
    <property type="term" value="C:Golgi apparatus"/>
    <property type="evidence" value="ECO:0007669"/>
    <property type="project" value="InterPro"/>
</dbReference>
<feature type="transmembrane region" description="Helical" evidence="1">
    <location>
        <begin position="65"/>
        <end position="84"/>
    </location>
</feature>
<sequence length="137" mass="15358">MSISKNVTGCILAGYLQDYASRCWTVEYYQCYFDVDTKTVLQRCYSTLLPFSSYYLSMHLSPADLYSPFWILSTLIFTSSSPALPPVSPPTSLTPLLILWVALGYLGVGKWSIVEAIAIWGYGMFVWIPISILAVTM</sequence>
<keyword evidence="1" id="KW-1133">Transmembrane helix</keyword>
<dbReference type="GO" id="GO:0016192">
    <property type="term" value="P:vesicle-mediated transport"/>
    <property type="evidence" value="ECO:0007669"/>
    <property type="project" value="InterPro"/>
</dbReference>
<dbReference type="GO" id="GO:0031267">
    <property type="term" value="F:small GTPase binding"/>
    <property type="evidence" value="ECO:0007669"/>
    <property type="project" value="InterPro"/>
</dbReference>
<protein>
    <submittedName>
        <fullName evidence="2">Protein YIP</fullName>
    </submittedName>
</protein>
<name>A0A8H7CMA3_9AGAR</name>
<evidence type="ECO:0000313" key="3">
    <source>
        <dbReference type="Proteomes" id="UP000620124"/>
    </source>
</evidence>
<dbReference type="PANTHER" id="PTHR12822">
    <property type="entry name" value="PROTEIN YIPF"/>
    <property type="match status" value="1"/>
</dbReference>
<keyword evidence="1" id="KW-0472">Membrane</keyword>
<proteinExistence type="predicted"/>
<evidence type="ECO:0000313" key="2">
    <source>
        <dbReference type="EMBL" id="KAF7342955.1"/>
    </source>
</evidence>
<comment type="caution">
    <text evidence="2">The sequence shown here is derived from an EMBL/GenBank/DDBJ whole genome shotgun (WGS) entry which is preliminary data.</text>
</comment>
<keyword evidence="1" id="KW-0812">Transmembrane</keyword>
<dbReference type="InterPro" id="IPR039765">
    <property type="entry name" value="Yip5/YIPF1/YIPF2"/>
</dbReference>
<dbReference type="AlphaFoldDB" id="A0A8H7CMA3"/>
<accession>A0A8H7CMA3</accession>
<gene>
    <name evidence="2" type="ORF">MVEN_01725500</name>
</gene>
<dbReference type="PANTHER" id="PTHR12822:SF2">
    <property type="entry name" value="PROTEIN YIPF"/>
    <property type="match status" value="1"/>
</dbReference>
<feature type="transmembrane region" description="Helical" evidence="1">
    <location>
        <begin position="119"/>
        <end position="136"/>
    </location>
</feature>
<evidence type="ECO:0000256" key="1">
    <source>
        <dbReference type="SAM" id="Phobius"/>
    </source>
</evidence>
<dbReference type="OrthoDB" id="10256463at2759"/>
<organism evidence="2 3">
    <name type="scientific">Mycena venus</name>
    <dbReference type="NCBI Taxonomy" id="2733690"/>
    <lineage>
        <taxon>Eukaryota</taxon>
        <taxon>Fungi</taxon>
        <taxon>Dikarya</taxon>
        <taxon>Basidiomycota</taxon>
        <taxon>Agaricomycotina</taxon>
        <taxon>Agaricomycetes</taxon>
        <taxon>Agaricomycetidae</taxon>
        <taxon>Agaricales</taxon>
        <taxon>Marasmiineae</taxon>
        <taxon>Mycenaceae</taxon>
        <taxon>Mycena</taxon>
    </lineage>
</organism>
<dbReference type="Proteomes" id="UP000620124">
    <property type="component" value="Unassembled WGS sequence"/>
</dbReference>
<dbReference type="EMBL" id="JACAZI010000016">
    <property type="protein sequence ID" value="KAF7342955.1"/>
    <property type="molecule type" value="Genomic_DNA"/>
</dbReference>